<evidence type="ECO:0000313" key="3">
    <source>
        <dbReference type="EMBL" id="MOY41078.1"/>
    </source>
</evidence>
<evidence type="ECO:0000256" key="1">
    <source>
        <dbReference type="SAM" id="MobiDB-lite"/>
    </source>
</evidence>
<sequence>MSHILVRWLSEEKWDVYPTRVLVDTELGLRLMAEPSAIKDLRGSVVLVRWSAEEPPAEAMLIEAGQHSSLEKKRTRLADQADTASSQRTPMEELQADNAALKKGNSTLEEENAALRVENERLQLAVRELEAVIDATGMVKRLHRMLRAQEADQVRQAGQAAAAALIPAAMTDIGCGVLVESSTLQVLRKAAKSSGCKFARSLVKVLFPNDSWKEKSLHGRRSNAHKDIDAKEALDPTIVKAILAVAALPWLSEVHQFCMNQDSPFIKQKK</sequence>
<feature type="domain" description="BEN" evidence="2">
    <location>
        <begin position="174"/>
        <end position="270"/>
    </location>
</feature>
<dbReference type="GeneID" id="120847372"/>
<dbReference type="EMBL" id="GHJT01007107">
    <property type="protein sequence ID" value="MOY41078.1"/>
    <property type="molecule type" value="Transcribed_RNA"/>
</dbReference>
<evidence type="ECO:0000259" key="2">
    <source>
        <dbReference type="PROSITE" id="PS51457"/>
    </source>
</evidence>
<feature type="non-terminal residue" evidence="3">
    <location>
        <position position="270"/>
    </location>
</feature>
<reference evidence="3" key="1">
    <citation type="submission" date="2019-04" db="EMBL/GenBank/DDBJ databases">
        <title>An insight into the mialome of Ixodes scapularis.</title>
        <authorList>
            <person name="Ribeiro J.M."/>
            <person name="Mather T.N."/>
            <person name="Karim S."/>
        </authorList>
    </citation>
    <scope>NUCLEOTIDE SEQUENCE</scope>
</reference>
<organism evidence="3">
    <name type="scientific">Ixodes scapularis</name>
    <name type="common">Black-legged tick</name>
    <name type="synonym">Deer tick</name>
    <dbReference type="NCBI Taxonomy" id="6945"/>
    <lineage>
        <taxon>Eukaryota</taxon>
        <taxon>Metazoa</taxon>
        <taxon>Ecdysozoa</taxon>
        <taxon>Arthropoda</taxon>
        <taxon>Chelicerata</taxon>
        <taxon>Arachnida</taxon>
        <taxon>Acari</taxon>
        <taxon>Parasitiformes</taxon>
        <taxon>Ixodida</taxon>
        <taxon>Ixodoidea</taxon>
        <taxon>Ixodidae</taxon>
        <taxon>Ixodinae</taxon>
        <taxon>Ixodes</taxon>
    </lineage>
</organism>
<dbReference type="InterPro" id="IPR018379">
    <property type="entry name" value="BEN_domain"/>
</dbReference>
<dbReference type="AlphaFoldDB" id="A0A4D5RV01"/>
<dbReference type="Pfam" id="PF10523">
    <property type="entry name" value="BEN"/>
    <property type="match status" value="1"/>
</dbReference>
<protein>
    <recommendedName>
        <fullName evidence="2">BEN domain-containing protein</fullName>
    </recommendedName>
</protein>
<dbReference type="OrthoDB" id="6496741at2759"/>
<dbReference type="KEGG" id="isc:120847372"/>
<accession>A0A4D5RV01</accession>
<feature type="region of interest" description="Disordered" evidence="1">
    <location>
        <begin position="71"/>
        <end position="94"/>
    </location>
</feature>
<dbReference type="RefSeq" id="XP_040075019.1">
    <property type="nucleotide sequence ID" value="XM_040219085.3"/>
</dbReference>
<proteinExistence type="predicted"/>
<dbReference type="VEuPathDB" id="VectorBase:ISCP_016713"/>
<dbReference type="GO" id="GO:0003677">
    <property type="term" value="F:DNA binding"/>
    <property type="evidence" value="ECO:0007669"/>
    <property type="project" value="InterPro"/>
</dbReference>
<dbReference type="Gene3D" id="1.10.10.2590">
    <property type="entry name" value="BEN domain"/>
    <property type="match status" value="1"/>
</dbReference>
<name>A0A4D5RV01_IXOSC</name>
<dbReference type="PROSITE" id="PS51457">
    <property type="entry name" value="BEN"/>
    <property type="match status" value="1"/>
</dbReference>